<comment type="caution">
    <text evidence="1">The sequence shown here is derived from an EMBL/GenBank/DDBJ whole genome shotgun (WGS) entry which is preliminary data.</text>
</comment>
<sequence>MVEGMRVQSVDTLEFVYGHVRRIIEGVLSPALWREITLLCLQLLYQIPLAAPKQHTFHGFAQHREQTY</sequence>
<protein>
    <submittedName>
        <fullName evidence="1">Uncharacterized protein</fullName>
    </submittedName>
</protein>
<evidence type="ECO:0000313" key="2">
    <source>
        <dbReference type="Proteomes" id="UP000299102"/>
    </source>
</evidence>
<dbReference type="Proteomes" id="UP000299102">
    <property type="component" value="Unassembled WGS sequence"/>
</dbReference>
<gene>
    <name evidence="1" type="ORF">EVAR_24504_1</name>
</gene>
<dbReference type="EMBL" id="BGZK01000212">
    <property type="protein sequence ID" value="GBP28829.1"/>
    <property type="molecule type" value="Genomic_DNA"/>
</dbReference>
<accession>A0A4C1UR89</accession>
<name>A0A4C1UR89_EUMVA</name>
<proteinExistence type="predicted"/>
<dbReference type="AlphaFoldDB" id="A0A4C1UR89"/>
<evidence type="ECO:0000313" key="1">
    <source>
        <dbReference type="EMBL" id="GBP28829.1"/>
    </source>
</evidence>
<organism evidence="1 2">
    <name type="scientific">Eumeta variegata</name>
    <name type="common">Bagworm moth</name>
    <name type="synonym">Eumeta japonica</name>
    <dbReference type="NCBI Taxonomy" id="151549"/>
    <lineage>
        <taxon>Eukaryota</taxon>
        <taxon>Metazoa</taxon>
        <taxon>Ecdysozoa</taxon>
        <taxon>Arthropoda</taxon>
        <taxon>Hexapoda</taxon>
        <taxon>Insecta</taxon>
        <taxon>Pterygota</taxon>
        <taxon>Neoptera</taxon>
        <taxon>Endopterygota</taxon>
        <taxon>Lepidoptera</taxon>
        <taxon>Glossata</taxon>
        <taxon>Ditrysia</taxon>
        <taxon>Tineoidea</taxon>
        <taxon>Psychidae</taxon>
        <taxon>Oiketicinae</taxon>
        <taxon>Eumeta</taxon>
    </lineage>
</organism>
<keyword evidence="2" id="KW-1185">Reference proteome</keyword>
<reference evidence="1 2" key="1">
    <citation type="journal article" date="2019" name="Commun. Biol.">
        <title>The bagworm genome reveals a unique fibroin gene that provides high tensile strength.</title>
        <authorList>
            <person name="Kono N."/>
            <person name="Nakamura H."/>
            <person name="Ohtoshi R."/>
            <person name="Tomita M."/>
            <person name="Numata K."/>
            <person name="Arakawa K."/>
        </authorList>
    </citation>
    <scope>NUCLEOTIDE SEQUENCE [LARGE SCALE GENOMIC DNA]</scope>
</reference>